<gene>
    <name evidence="1" type="ORF">NQ314_004709</name>
</gene>
<comment type="caution">
    <text evidence="1">The sequence shown here is derived from an EMBL/GenBank/DDBJ whole genome shotgun (WGS) entry which is preliminary data.</text>
</comment>
<dbReference type="AlphaFoldDB" id="A0AAV8ZLX1"/>
<dbReference type="GO" id="GO:0000724">
    <property type="term" value="P:double-strand break repair via homologous recombination"/>
    <property type="evidence" value="ECO:0007669"/>
    <property type="project" value="InterPro"/>
</dbReference>
<dbReference type="GO" id="GO:0030496">
    <property type="term" value="C:midbody"/>
    <property type="evidence" value="ECO:0007669"/>
    <property type="project" value="TreeGrafter"/>
</dbReference>
<dbReference type="Proteomes" id="UP001162156">
    <property type="component" value="Unassembled WGS sequence"/>
</dbReference>
<dbReference type="GO" id="GO:0000281">
    <property type="term" value="P:mitotic cytokinesis"/>
    <property type="evidence" value="ECO:0007669"/>
    <property type="project" value="InterPro"/>
</dbReference>
<keyword evidence="2" id="KW-1185">Reference proteome</keyword>
<dbReference type="EMBL" id="JANEYF010001325">
    <property type="protein sequence ID" value="KAJ8964677.1"/>
    <property type="molecule type" value="Genomic_DNA"/>
</dbReference>
<accession>A0AAV8ZLX1</accession>
<dbReference type="GO" id="GO:0005813">
    <property type="term" value="C:centrosome"/>
    <property type="evidence" value="ECO:0007669"/>
    <property type="project" value="TreeGrafter"/>
</dbReference>
<dbReference type="InterPro" id="IPR028730">
    <property type="entry name" value="ZFYVE26"/>
</dbReference>
<protein>
    <submittedName>
        <fullName evidence="1">Uncharacterized protein</fullName>
    </submittedName>
</protein>
<dbReference type="GO" id="GO:0032266">
    <property type="term" value="F:phosphatidylinositol-3-phosphate binding"/>
    <property type="evidence" value="ECO:0007669"/>
    <property type="project" value="InterPro"/>
</dbReference>
<dbReference type="PANTHER" id="PTHR46591">
    <property type="entry name" value="ZINC FINGER FYVE DOMAIN-CONTAINING PROTEIN 26"/>
    <property type="match status" value="1"/>
</dbReference>
<reference evidence="1" key="1">
    <citation type="journal article" date="2023" name="Insect Mol. Biol.">
        <title>Genome sequencing provides insights into the evolution of gene families encoding plant cell wall-degrading enzymes in longhorned beetles.</title>
        <authorList>
            <person name="Shin N.R."/>
            <person name="Okamura Y."/>
            <person name="Kirsch R."/>
            <person name="Pauchet Y."/>
        </authorList>
    </citation>
    <scope>NUCLEOTIDE SEQUENCE</scope>
    <source>
        <strain evidence="1">RBIC_L_NR</strain>
    </source>
</reference>
<dbReference type="PANTHER" id="PTHR46591:SF1">
    <property type="entry name" value="ZINC FINGER FYVE DOMAIN-CONTAINING PROTEIN 26"/>
    <property type="match status" value="1"/>
</dbReference>
<proteinExistence type="predicted"/>
<dbReference type="GO" id="GO:0032465">
    <property type="term" value="P:regulation of cytokinesis"/>
    <property type="evidence" value="ECO:0007669"/>
    <property type="project" value="TreeGrafter"/>
</dbReference>
<organism evidence="1 2">
    <name type="scientific">Rhamnusium bicolor</name>
    <dbReference type="NCBI Taxonomy" id="1586634"/>
    <lineage>
        <taxon>Eukaryota</taxon>
        <taxon>Metazoa</taxon>
        <taxon>Ecdysozoa</taxon>
        <taxon>Arthropoda</taxon>
        <taxon>Hexapoda</taxon>
        <taxon>Insecta</taxon>
        <taxon>Pterygota</taxon>
        <taxon>Neoptera</taxon>
        <taxon>Endopterygota</taxon>
        <taxon>Coleoptera</taxon>
        <taxon>Polyphaga</taxon>
        <taxon>Cucujiformia</taxon>
        <taxon>Chrysomeloidea</taxon>
        <taxon>Cerambycidae</taxon>
        <taxon>Lepturinae</taxon>
        <taxon>Rhagiini</taxon>
        <taxon>Rhamnusium</taxon>
    </lineage>
</organism>
<sequence length="202" mass="23689">MVLINLLLEFITLHKPNEELLLRVNESYLLKIFSTSVAQEQVKMLLNTLPYKHSINICYNLLKLLKNLDSLQFVVDYLLNNVTNDLLKNVQISLKMLSAFTQSEQEQLLCLIYKPINIIETLVMNTKLEKLSTVLNILKSEISHTECNENKLCIEKIDEVLRNYAEKSLDFRVITQPNPRLLKNPRMQINAVYRFIIFGYKW</sequence>
<evidence type="ECO:0000313" key="2">
    <source>
        <dbReference type="Proteomes" id="UP001162156"/>
    </source>
</evidence>
<dbReference type="GO" id="GO:0005765">
    <property type="term" value="C:lysosomal membrane"/>
    <property type="evidence" value="ECO:0007669"/>
    <property type="project" value="TreeGrafter"/>
</dbReference>
<evidence type="ECO:0000313" key="1">
    <source>
        <dbReference type="EMBL" id="KAJ8964677.1"/>
    </source>
</evidence>
<name>A0AAV8ZLX1_9CUCU</name>